<proteinExistence type="predicted"/>
<reference evidence="1" key="1">
    <citation type="submission" date="2014-08" db="EMBL/GenBank/DDBJ databases">
        <authorList>
            <person name="Sharma Rahul"/>
            <person name="Thines Marco"/>
        </authorList>
    </citation>
    <scope>NUCLEOTIDE SEQUENCE</scope>
</reference>
<accession>A0A0F7SN28</accession>
<dbReference type="EMBL" id="LN483345">
    <property type="protein sequence ID" value="CDZ98884.1"/>
    <property type="molecule type" value="Genomic_DNA"/>
</dbReference>
<dbReference type="AlphaFoldDB" id="A0A0F7SN28"/>
<organism evidence="1">
    <name type="scientific">Phaffia rhodozyma</name>
    <name type="common">Yeast</name>
    <name type="synonym">Xanthophyllomyces dendrorhous</name>
    <dbReference type="NCBI Taxonomy" id="264483"/>
    <lineage>
        <taxon>Eukaryota</taxon>
        <taxon>Fungi</taxon>
        <taxon>Dikarya</taxon>
        <taxon>Basidiomycota</taxon>
        <taxon>Agaricomycotina</taxon>
        <taxon>Tremellomycetes</taxon>
        <taxon>Cystofilobasidiales</taxon>
        <taxon>Mrakiaceae</taxon>
        <taxon>Phaffia</taxon>
    </lineage>
</organism>
<evidence type="ECO:0000313" key="1">
    <source>
        <dbReference type="EMBL" id="CDZ98884.1"/>
    </source>
</evidence>
<sequence length="332" mass="37319">MELPPRDSSKTSTRLTGHAILSKGITSATISSKAKINPRRSLSITVPGPSQHRVREVPLTNATYSRSRISIDELPKSSRRASIVSLKPLSKSTATVREPESRRDIEKLKAITWSALSQTLPTLSFSSLSSASSPPSTQLDSDAVELYLFLSTLQLRLAAHDISTSVQGLTHQTEEELAKLETTIGINIQDEQVENRRVLWEALTKRNFAHRFIPLLHELSFLNASADAFLDASPREPEDDGNIDERGSLARSEDLQNSFKRIQTNFEGLTSLPGLTEPNPQVLQNLLELYILSITDRIERLKSSDRETRRKRQERRQIVWEKSLEISQMTLK</sequence>
<name>A0A0F7SN28_PHARH</name>
<protein>
    <submittedName>
        <fullName evidence="1">Uncharacterized protein</fullName>
    </submittedName>
</protein>